<evidence type="ECO:0000259" key="2">
    <source>
        <dbReference type="Pfam" id="PF00582"/>
    </source>
</evidence>
<organism evidence="3 4">
    <name type="scientific">Sinomicrobium weinanense</name>
    <dbReference type="NCBI Taxonomy" id="2842200"/>
    <lineage>
        <taxon>Bacteria</taxon>
        <taxon>Pseudomonadati</taxon>
        <taxon>Bacteroidota</taxon>
        <taxon>Flavobacteriia</taxon>
        <taxon>Flavobacteriales</taxon>
        <taxon>Flavobacteriaceae</taxon>
        <taxon>Sinomicrobium</taxon>
    </lineage>
</organism>
<gene>
    <name evidence="3" type="ORF">IBL28_07475</name>
</gene>
<feature type="domain" description="UspA" evidence="2">
    <location>
        <begin position="1"/>
        <end position="135"/>
    </location>
</feature>
<dbReference type="Pfam" id="PF00582">
    <property type="entry name" value="Usp"/>
    <property type="match status" value="2"/>
</dbReference>
<feature type="domain" description="UspA" evidence="2">
    <location>
        <begin position="170"/>
        <end position="255"/>
    </location>
</feature>
<evidence type="ECO:0000256" key="1">
    <source>
        <dbReference type="ARBA" id="ARBA00008791"/>
    </source>
</evidence>
<keyword evidence="4" id="KW-1185">Reference proteome</keyword>
<dbReference type="InterPro" id="IPR006016">
    <property type="entry name" value="UspA"/>
</dbReference>
<comment type="similarity">
    <text evidence="1">Belongs to the universal stress protein A family.</text>
</comment>
<reference evidence="3 4" key="1">
    <citation type="submission" date="2020-09" db="EMBL/GenBank/DDBJ databases">
        <title>Sinomicrobium weinanense sp. nov., a halophilic bacteria isolated from saline-alkali soil.</title>
        <authorList>
            <person name="Wu P."/>
            <person name="Ren H."/>
            <person name="Mei Y."/>
            <person name="Liang Y."/>
            <person name="Chen Z."/>
        </authorList>
    </citation>
    <scope>NUCLEOTIDE SEQUENCE [LARGE SCALE GENOMIC DNA]</scope>
    <source>
        <strain evidence="3 4">FJxs</strain>
    </source>
</reference>
<dbReference type="PANTHER" id="PTHR46268:SF6">
    <property type="entry name" value="UNIVERSAL STRESS PROTEIN UP12"/>
    <property type="match status" value="1"/>
</dbReference>
<dbReference type="PRINTS" id="PR01438">
    <property type="entry name" value="UNVRSLSTRESS"/>
</dbReference>
<dbReference type="InterPro" id="IPR014729">
    <property type="entry name" value="Rossmann-like_a/b/a_fold"/>
</dbReference>
<accession>A0A926JQU3</accession>
<dbReference type="EMBL" id="JACVDC010000015">
    <property type="protein sequence ID" value="MBC9795800.1"/>
    <property type="molecule type" value="Genomic_DNA"/>
</dbReference>
<dbReference type="SUPFAM" id="SSF52402">
    <property type="entry name" value="Adenine nucleotide alpha hydrolases-like"/>
    <property type="match status" value="2"/>
</dbReference>
<sequence length="271" mass="31361">MKKILLPTDFSDNAWNAIAYALEMFKKEECEFYVLHTYIPAFYEVDYHGMIEDTLSGLQTTLERIGREFPNEKHRFHSHSDFDQLTDKVRAITEVEGIDMIVMGTKGATGARRILFGSNTVFVMRKATVPVLAVPDRYAYKGIKRILFPTDYLRHFKKGELQPLVDMAKKHRSGLTVLHVEEDLKWTEQEQKNKEKLRDLLAGIDFEFIVVRDTDISAAIQDHIRDNHYDLLAMLHRKHSFLGRLLIRQNVANIGFDLKIPFLVLQGAPVK</sequence>
<dbReference type="RefSeq" id="WP_187964948.1">
    <property type="nucleotide sequence ID" value="NZ_JACVDC010000015.1"/>
</dbReference>
<dbReference type="PANTHER" id="PTHR46268">
    <property type="entry name" value="STRESS RESPONSE PROTEIN NHAX"/>
    <property type="match status" value="1"/>
</dbReference>
<name>A0A926JQU3_9FLAO</name>
<dbReference type="CDD" id="cd00293">
    <property type="entry name" value="USP-like"/>
    <property type="match status" value="2"/>
</dbReference>
<dbReference type="AlphaFoldDB" id="A0A926JQU3"/>
<protein>
    <submittedName>
        <fullName evidence="3">Universal stress protein</fullName>
    </submittedName>
</protein>
<evidence type="ECO:0000313" key="3">
    <source>
        <dbReference type="EMBL" id="MBC9795800.1"/>
    </source>
</evidence>
<dbReference type="Gene3D" id="3.40.50.620">
    <property type="entry name" value="HUPs"/>
    <property type="match status" value="2"/>
</dbReference>
<dbReference type="InterPro" id="IPR006015">
    <property type="entry name" value="Universal_stress_UspA"/>
</dbReference>
<evidence type="ECO:0000313" key="4">
    <source>
        <dbReference type="Proteomes" id="UP000653730"/>
    </source>
</evidence>
<comment type="caution">
    <text evidence="3">The sequence shown here is derived from an EMBL/GenBank/DDBJ whole genome shotgun (WGS) entry which is preliminary data.</text>
</comment>
<proteinExistence type="inferred from homology"/>
<dbReference type="Proteomes" id="UP000653730">
    <property type="component" value="Unassembled WGS sequence"/>
</dbReference>